<protein>
    <recommendedName>
        <fullName evidence="5">DUF1009 domain-containing protein</fullName>
    </recommendedName>
</protein>
<feature type="domain" description="LpxI C-terminal" evidence="1">
    <location>
        <begin position="140"/>
        <end position="268"/>
    </location>
</feature>
<evidence type="ECO:0000313" key="3">
    <source>
        <dbReference type="EMBL" id="ETR70315.1"/>
    </source>
</evidence>
<dbReference type="InterPro" id="IPR041255">
    <property type="entry name" value="LpxI_N"/>
</dbReference>
<evidence type="ECO:0008006" key="5">
    <source>
        <dbReference type="Google" id="ProtNLM"/>
    </source>
</evidence>
<dbReference type="InterPro" id="IPR010415">
    <property type="entry name" value="LpxI_C"/>
</dbReference>
<dbReference type="Proteomes" id="UP000189670">
    <property type="component" value="Unassembled WGS sequence"/>
</dbReference>
<dbReference type="InterPro" id="IPR043167">
    <property type="entry name" value="LpxI_C_sf"/>
</dbReference>
<dbReference type="Gene3D" id="3.40.50.20">
    <property type="match status" value="1"/>
</dbReference>
<name>A0A1V1P6E5_9BACT</name>
<gene>
    <name evidence="3" type="ORF">OMM_03327</name>
</gene>
<dbReference type="PANTHER" id="PTHR39962">
    <property type="entry name" value="BLL4848 PROTEIN"/>
    <property type="match status" value="1"/>
</dbReference>
<dbReference type="InterPro" id="IPR053174">
    <property type="entry name" value="LpxI"/>
</dbReference>
<evidence type="ECO:0000313" key="4">
    <source>
        <dbReference type="Proteomes" id="UP000189670"/>
    </source>
</evidence>
<evidence type="ECO:0000259" key="1">
    <source>
        <dbReference type="Pfam" id="PF06230"/>
    </source>
</evidence>
<dbReference type="PANTHER" id="PTHR39962:SF1">
    <property type="entry name" value="LPXI FAMILY PROTEIN"/>
    <property type="match status" value="1"/>
</dbReference>
<feature type="domain" description="LpxI N-terminal" evidence="2">
    <location>
        <begin position="7"/>
        <end position="136"/>
    </location>
</feature>
<comment type="caution">
    <text evidence="3">The sequence shown here is derived from an EMBL/GenBank/DDBJ whole genome shotgun (WGS) entry which is preliminary data.</text>
</comment>
<dbReference type="Pfam" id="PF06230">
    <property type="entry name" value="LpxI_C"/>
    <property type="match status" value="1"/>
</dbReference>
<dbReference type="EMBL" id="ATBP01000444">
    <property type="protein sequence ID" value="ETR70315.1"/>
    <property type="molecule type" value="Genomic_DNA"/>
</dbReference>
<dbReference type="Pfam" id="PF17930">
    <property type="entry name" value="LpxI_N"/>
    <property type="match status" value="1"/>
</dbReference>
<proteinExistence type="predicted"/>
<reference evidence="4" key="1">
    <citation type="submission" date="2012-11" db="EMBL/GenBank/DDBJ databases">
        <authorList>
            <person name="Lucero-Rivera Y.E."/>
            <person name="Tovar-Ramirez D."/>
        </authorList>
    </citation>
    <scope>NUCLEOTIDE SEQUENCE [LARGE SCALE GENOMIC DNA]</scope>
    <source>
        <strain evidence="4">Araruama</strain>
    </source>
</reference>
<evidence type="ECO:0000259" key="2">
    <source>
        <dbReference type="Pfam" id="PF17930"/>
    </source>
</evidence>
<sequence>MDNIMKQIGLIAGNGQFPVLFSKAARAKGFATYAIAHIGETRDDLPEYVDDIQWIHLGQIGRLIKYFKSHAVSQVVMVGAITKTRMFRDVKPDLKALKLINSLRHLRDDNLLRAVADYLETEGIKVEASTFLMPELLAVQGCWTRRKPKKSERQDIEFGWDLAFQIGALDIGQCLVVQGRSVLAVEAIDGTDATIRRGGKLGSGRAVAVKICKPNQDRRFDLPAIGIQTIESMHASGVSTLVVEAGNAIVFDRDETIAKANEYGLCIIGKSHE</sequence>
<organism evidence="3 4">
    <name type="scientific">Candidatus Magnetoglobus multicellularis str. Araruama</name>
    <dbReference type="NCBI Taxonomy" id="890399"/>
    <lineage>
        <taxon>Bacteria</taxon>
        <taxon>Pseudomonadati</taxon>
        <taxon>Thermodesulfobacteriota</taxon>
        <taxon>Desulfobacteria</taxon>
        <taxon>Desulfobacterales</taxon>
        <taxon>Desulfobacteraceae</taxon>
        <taxon>Candidatus Magnetoglobus</taxon>
    </lineage>
</organism>
<accession>A0A1V1P6E5</accession>
<dbReference type="AlphaFoldDB" id="A0A1V1P6E5"/>
<dbReference type="Gene3D" id="3.40.140.80">
    <property type="match status" value="1"/>
</dbReference>